<dbReference type="InterPro" id="IPR020058">
    <property type="entry name" value="Glu/Gln-tRNA-synth_Ib_cat-dom"/>
</dbReference>
<keyword evidence="7 10" id="KW-0067">ATP-binding</keyword>
<feature type="short sequence motif" description="'HIGH' region" evidence="10">
    <location>
        <begin position="17"/>
        <end position="27"/>
    </location>
</feature>
<dbReference type="InterPro" id="IPR000924">
    <property type="entry name" value="Glu/Gln-tRNA-synth"/>
</dbReference>
<dbReference type="Proteomes" id="UP000529946">
    <property type="component" value="Unassembled WGS sequence"/>
</dbReference>
<dbReference type="GO" id="GO:0004818">
    <property type="term" value="F:glutamate-tRNA ligase activity"/>
    <property type="evidence" value="ECO:0007669"/>
    <property type="project" value="UniProtKB-UniRule"/>
</dbReference>
<evidence type="ECO:0000256" key="8">
    <source>
        <dbReference type="ARBA" id="ARBA00022917"/>
    </source>
</evidence>
<accession>A0A7W6NQ37</accession>
<dbReference type="InterPro" id="IPR033910">
    <property type="entry name" value="GluRS_core"/>
</dbReference>
<dbReference type="InterPro" id="IPR014729">
    <property type="entry name" value="Rossmann-like_a/b/a_fold"/>
</dbReference>
<evidence type="ECO:0000313" key="14">
    <source>
        <dbReference type="Proteomes" id="UP000529946"/>
    </source>
</evidence>
<evidence type="ECO:0000256" key="4">
    <source>
        <dbReference type="ARBA" id="ARBA00022490"/>
    </source>
</evidence>
<dbReference type="GO" id="GO:0005524">
    <property type="term" value="F:ATP binding"/>
    <property type="evidence" value="ECO:0007669"/>
    <property type="project" value="UniProtKB-UniRule"/>
</dbReference>
<dbReference type="InterPro" id="IPR049940">
    <property type="entry name" value="GluQ/Sye"/>
</dbReference>
<dbReference type="GO" id="GO:0006424">
    <property type="term" value="P:glutamyl-tRNA aminoacylation"/>
    <property type="evidence" value="ECO:0007669"/>
    <property type="project" value="UniProtKB-UniRule"/>
</dbReference>
<dbReference type="InterPro" id="IPR045462">
    <property type="entry name" value="aa-tRNA-synth_I_cd-bd"/>
</dbReference>
<protein>
    <recommendedName>
        <fullName evidence="10">Glutamate--tRNA ligase</fullName>
        <ecNumber evidence="10">6.1.1.17</ecNumber>
    </recommendedName>
    <alternativeName>
        <fullName evidence="10">Glutamyl-tRNA synthetase</fullName>
        <shortName evidence="10">GluRS</shortName>
    </alternativeName>
</protein>
<reference evidence="13 14" key="1">
    <citation type="submission" date="2020-08" db="EMBL/GenBank/DDBJ databases">
        <title>Genomic Encyclopedia of Type Strains, Phase IV (KMG-IV): sequencing the most valuable type-strain genomes for metagenomic binning, comparative biology and taxonomic classification.</title>
        <authorList>
            <person name="Goeker M."/>
        </authorList>
    </citation>
    <scope>NUCLEOTIDE SEQUENCE [LARGE SCALE GENOMIC DNA]</scope>
    <source>
        <strain evidence="13 14">DSM 23960</strain>
    </source>
</reference>
<evidence type="ECO:0000259" key="12">
    <source>
        <dbReference type="Pfam" id="PF19269"/>
    </source>
</evidence>
<dbReference type="PRINTS" id="PR00987">
    <property type="entry name" value="TRNASYNTHGLU"/>
</dbReference>
<keyword evidence="5 10" id="KW-0436">Ligase</keyword>
<evidence type="ECO:0000256" key="5">
    <source>
        <dbReference type="ARBA" id="ARBA00022598"/>
    </source>
</evidence>
<comment type="subunit">
    <text evidence="3 10">Monomer.</text>
</comment>
<keyword evidence="6 10" id="KW-0547">Nucleotide-binding</keyword>
<keyword evidence="4 10" id="KW-0963">Cytoplasm</keyword>
<dbReference type="CDD" id="cd00808">
    <property type="entry name" value="GluRS_core"/>
    <property type="match status" value="1"/>
</dbReference>
<dbReference type="AlphaFoldDB" id="A0A7W6NQ37"/>
<keyword evidence="14" id="KW-1185">Reference proteome</keyword>
<organism evidence="13 14">
    <name type="scientific">Brevundimonas lenta</name>
    <dbReference type="NCBI Taxonomy" id="424796"/>
    <lineage>
        <taxon>Bacteria</taxon>
        <taxon>Pseudomonadati</taxon>
        <taxon>Pseudomonadota</taxon>
        <taxon>Alphaproteobacteria</taxon>
        <taxon>Caulobacterales</taxon>
        <taxon>Caulobacteraceae</taxon>
        <taxon>Brevundimonas</taxon>
    </lineage>
</organism>
<dbReference type="GO" id="GO:0000049">
    <property type="term" value="F:tRNA binding"/>
    <property type="evidence" value="ECO:0007669"/>
    <property type="project" value="InterPro"/>
</dbReference>
<dbReference type="InterPro" id="IPR001412">
    <property type="entry name" value="aa-tRNA-synth_I_CS"/>
</dbReference>
<dbReference type="PROSITE" id="PS00178">
    <property type="entry name" value="AA_TRNA_LIGASE_I"/>
    <property type="match status" value="1"/>
</dbReference>
<dbReference type="GO" id="GO:0005829">
    <property type="term" value="C:cytosol"/>
    <property type="evidence" value="ECO:0007669"/>
    <property type="project" value="TreeGrafter"/>
</dbReference>
<dbReference type="Pfam" id="PF19269">
    <property type="entry name" value="Anticodon_2"/>
    <property type="match status" value="1"/>
</dbReference>
<evidence type="ECO:0000256" key="7">
    <source>
        <dbReference type="ARBA" id="ARBA00022840"/>
    </source>
</evidence>
<comment type="caution">
    <text evidence="13">The sequence shown here is derived from an EMBL/GenBank/DDBJ whole genome shotgun (WGS) entry which is preliminary data.</text>
</comment>
<comment type="subcellular location">
    <subcellularLocation>
        <location evidence="1 10">Cytoplasm</location>
    </subcellularLocation>
</comment>
<feature type="domain" description="Glutamyl/glutaminyl-tRNA synthetase class Ib catalytic" evidence="11">
    <location>
        <begin position="10"/>
        <end position="310"/>
    </location>
</feature>
<dbReference type="InterPro" id="IPR020751">
    <property type="entry name" value="aa-tRNA-synth_I_codon-bd_sub2"/>
</dbReference>
<dbReference type="InterPro" id="IPR008925">
    <property type="entry name" value="aa_tRNA-synth_I_cd-bd_sf"/>
</dbReference>
<evidence type="ECO:0000256" key="10">
    <source>
        <dbReference type="HAMAP-Rule" id="MF_00022"/>
    </source>
</evidence>
<evidence type="ECO:0000256" key="6">
    <source>
        <dbReference type="ARBA" id="ARBA00022741"/>
    </source>
</evidence>
<comment type="catalytic activity">
    <reaction evidence="10">
        <text>tRNA(Glu) + L-glutamate + ATP = L-glutamyl-tRNA(Glu) + AMP + diphosphate</text>
        <dbReference type="Rhea" id="RHEA:23540"/>
        <dbReference type="Rhea" id="RHEA-COMP:9663"/>
        <dbReference type="Rhea" id="RHEA-COMP:9680"/>
        <dbReference type="ChEBI" id="CHEBI:29985"/>
        <dbReference type="ChEBI" id="CHEBI:30616"/>
        <dbReference type="ChEBI" id="CHEBI:33019"/>
        <dbReference type="ChEBI" id="CHEBI:78442"/>
        <dbReference type="ChEBI" id="CHEBI:78520"/>
        <dbReference type="ChEBI" id="CHEBI:456215"/>
        <dbReference type="EC" id="6.1.1.17"/>
    </reaction>
</comment>
<feature type="short sequence motif" description="'KMSKS' region" evidence="10">
    <location>
        <begin position="244"/>
        <end position="248"/>
    </location>
</feature>
<name>A0A7W6NQ37_9CAUL</name>
<feature type="binding site" evidence="10">
    <location>
        <position position="247"/>
    </location>
    <ligand>
        <name>ATP</name>
        <dbReference type="ChEBI" id="CHEBI:30616"/>
    </ligand>
</feature>
<sequence length="474" mass="52298">MTSPASPKPEVVTRFAPSPTGYLHIGGARTALFNYLYAKRYNGKFLVRVEDTDRERSTDEAVKAIFDGLSWLELFADEEPVFQFSRAERHREVANQLLETGHAYRDFLSAEETGALRDAAKAAGRTFESPWRDREPTVDDLSKPHTVRFRRPVDTGVVVDDAVQGSVRWESSSLDDLVILRSDGAPTYNLAVVVDDHDMGVTHVIRGDDHLNNAARQSLIYDALGWTRPTFAHIPLIHGPDGAKLSKRHGAQAVHEYAEMGYLPEAMRNYLARLGWAHGDDELFSDAQAQAWFDLSGVGKAPARLDFDKLAHVNSHWIRLAEDDRLAKLTLDVHLARGHELGPNDEALLLRAMPFVKDRAKTTLELADQTAFVLKPRPIAIDEKGLGLLAGESGERIGRLRDRLALFASWDVFALEAELKVFAEDEGVGFGKIGPATRAALTGGAVSPDIAKTLAALGREIALGRLDDALQQTK</sequence>
<evidence type="ECO:0000259" key="11">
    <source>
        <dbReference type="Pfam" id="PF00749"/>
    </source>
</evidence>
<dbReference type="Gene3D" id="1.10.10.350">
    <property type="match status" value="1"/>
</dbReference>
<evidence type="ECO:0000313" key="13">
    <source>
        <dbReference type="EMBL" id="MBB4082805.1"/>
    </source>
</evidence>
<dbReference type="HAMAP" id="MF_00022">
    <property type="entry name" value="Glu_tRNA_synth_type1"/>
    <property type="match status" value="1"/>
</dbReference>
<dbReference type="PANTHER" id="PTHR43311">
    <property type="entry name" value="GLUTAMATE--TRNA LIGASE"/>
    <property type="match status" value="1"/>
</dbReference>
<evidence type="ECO:0000256" key="3">
    <source>
        <dbReference type="ARBA" id="ARBA00011245"/>
    </source>
</evidence>
<comment type="similarity">
    <text evidence="2 10">Belongs to the class-I aminoacyl-tRNA synthetase family. Glutamate--tRNA ligase type 1 subfamily.</text>
</comment>
<evidence type="ECO:0000256" key="9">
    <source>
        <dbReference type="ARBA" id="ARBA00023146"/>
    </source>
</evidence>
<dbReference type="PANTHER" id="PTHR43311:SF2">
    <property type="entry name" value="GLUTAMATE--TRNA LIGASE, MITOCHONDRIAL-RELATED"/>
    <property type="match status" value="1"/>
</dbReference>
<gene>
    <name evidence="10" type="primary">gltX</name>
    <name evidence="13" type="ORF">GGR12_001671</name>
</gene>
<dbReference type="NCBIfam" id="TIGR00464">
    <property type="entry name" value="gltX_bact"/>
    <property type="match status" value="1"/>
</dbReference>
<dbReference type="SUPFAM" id="SSF52374">
    <property type="entry name" value="Nucleotidylyl transferase"/>
    <property type="match status" value="1"/>
</dbReference>
<dbReference type="GO" id="GO:0008270">
    <property type="term" value="F:zinc ion binding"/>
    <property type="evidence" value="ECO:0007669"/>
    <property type="project" value="InterPro"/>
</dbReference>
<dbReference type="Gene3D" id="3.40.50.620">
    <property type="entry name" value="HUPs"/>
    <property type="match status" value="1"/>
</dbReference>
<dbReference type="EC" id="6.1.1.17" evidence="10"/>
<dbReference type="SUPFAM" id="SSF48163">
    <property type="entry name" value="An anticodon-binding domain of class I aminoacyl-tRNA synthetases"/>
    <property type="match status" value="1"/>
</dbReference>
<evidence type="ECO:0000256" key="2">
    <source>
        <dbReference type="ARBA" id="ARBA00007894"/>
    </source>
</evidence>
<dbReference type="FunFam" id="3.40.50.620:FF:000007">
    <property type="entry name" value="Glutamate--tRNA ligase"/>
    <property type="match status" value="1"/>
</dbReference>
<comment type="caution">
    <text evidence="10">Lacks conserved residue(s) required for the propagation of feature annotation.</text>
</comment>
<keyword evidence="8 10" id="KW-0648">Protein biosynthesis</keyword>
<proteinExistence type="inferred from homology"/>
<evidence type="ECO:0000256" key="1">
    <source>
        <dbReference type="ARBA" id="ARBA00004496"/>
    </source>
</evidence>
<dbReference type="Pfam" id="PF00749">
    <property type="entry name" value="tRNA-synt_1c"/>
    <property type="match status" value="1"/>
</dbReference>
<dbReference type="EMBL" id="JACIDM010000002">
    <property type="protein sequence ID" value="MBB4082805.1"/>
    <property type="molecule type" value="Genomic_DNA"/>
</dbReference>
<comment type="function">
    <text evidence="10">Catalyzes the attachment of glutamate to tRNA(Glu) in a two-step reaction: glutamate is first activated by ATP to form Glu-AMP and then transferred to the acceptor end of tRNA(Glu).</text>
</comment>
<feature type="domain" description="Aminoacyl-tRNA synthetase class I anticodon-binding" evidence="12">
    <location>
        <begin position="344"/>
        <end position="470"/>
    </location>
</feature>
<keyword evidence="9 10" id="KW-0030">Aminoacyl-tRNA synthetase</keyword>
<dbReference type="RefSeq" id="WP_183203965.1">
    <property type="nucleotide sequence ID" value="NZ_BAAAER010000001.1"/>
</dbReference>
<dbReference type="InterPro" id="IPR004527">
    <property type="entry name" value="Glu-tRNA-ligase_bac/mito"/>
</dbReference>